<dbReference type="InterPro" id="IPR050294">
    <property type="entry name" value="RnfB_subfamily"/>
</dbReference>
<dbReference type="NCBIfam" id="TIGR01409">
    <property type="entry name" value="TAT_signal_seq"/>
    <property type="match status" value="1"/>
</dbReference>
<evidence type="ECO:0000313" key="11">
    <source>
        <dbReference type="EMBL" id="GAA4648532.1"/>
    </source>
</evidence>
<accession>A0ABP8UY46</accession>
<evidence type="ECO:0000256" key="8">
    <source>
        <dbReference type="ARBA" id="ARBA00023014"/>
    </source>
</evidence>
<keyword evidence="5" id="KW-0677">Repeat</keyword>
<dbReference type="PANTHER" id="PTHR42859:SF10">
    <property type="entry name" value="DIMETHYLSULFOXIDE REDUCTASE CHAIN B"/>
    <property type="match status" value="1"/>
</dbReference>
<keyword evidence="9" id="KW-0472">Membrane</keyword>
<gene>
    <name evidence="11" type="primary">napG</name>
    <name evidence="11" type="ORF">GCM10023116_08010</name>
</gene>
<organism evidence="11 12">
    <name type="scientific">Kistimonas scapharcae</name>
    <dbReference type="NCBI Taxonomy" id="1036133"/>
    <lineage>
        <taxon>Bacteria</taxon>
        <taxon>Pseudomonadati</taxon>
        <taxon>Pseudomonadota</taxon>
        <taxon>Gammaproteobacteria</taxon>
        <taxon>Oceanospirillales</taxon>
        <taxon>Endozoicomonadaceae</taxon>
        <taxon>Kistimonas</taxon>
    </lineage>
</organism>
<evidence type="ECO:0000313" key="12">
    <source>
        <dbReference type="Proteomes" id="UP001500604"/>
    </source>
</evidence>
<dbReference type="Proteomes" id="UP001500604">
    <property type="component" value="Unassembled WGS sequence"/>
</dbReference>
<name>A0ABP8UY46_9GAMM</name>
<evidence type="ECO:0000256" key="4">
    <source>
        <dbReference type="ARBA" id="ARBA00022729"/>
    </source>
</evidence>
<dbReference type="Pfam" id="PF12838">
    <property type="entry name" value="Fer4_7"/>
    <property type="match status" value="2"/>
</dbReference>
<keyword evidence="9" id="KW-1133">Transmembrane helix</keyword>
<dbReference type="InterPro" id="IPR004494">
    <property type="entry name" value="MauM_NapG"/>
</dbReference>
<evidence type="ECO:0000256" key="7">
    <source>
        <dbReference type="ARBA" id="ARBA00023004"/>
    </source>
</evidence>
<evidence type="ECO:0000256" key="5">
    <source>
        <dbReference type="ARBA" id="ARBA00022737"/>
    </source>
</evidence>
<sequence>MTGAPRDPDSHHASVQRRTLSRRRFLAGSAQAACAAGIAGLGLTLLVSPGRSQGAQALPPPGALPEPDFLGACLRCGLCVEACPWDILTLATFSEPAVTGTPYFEARENPCLMCDDIPCVPACPSGALDHALTDINEARMGLAVLIDRQNCLNLQGLRCDVCYRVCPLLDEAISLVVSRNSRTGRHAVFEPVVNPDSCTGCGQCEKACVLETAAIKVLPRELALGEVGNHYRLGWEEKDKAGESLIPEALDLPDRLPGGGL</sequence>
<dbReference type="EMBL" id="BAABFL010000081">
    <property type="protein sequence ID" value="GAA4648532.1"/>
    <property type="molecule type" value="Genomic_DNA"/>
</dbReference>
<keyword evidence="4" id="KW-0732">Signal</keyword>
<dbReference type="SUPFAM" id="SSF54862">
    <property type="entry name" value="4Fe-4S ferredoxins"/>
    <property type="match status" value="1"/>
</dbReference>
<reference evidence="12" key="1">
    <citation type="journal article" date="2019" name="Int. J. Syst. Evol. Microbiol.">
        <title>The Global Catalogue of Microorganisms (GCM) 10K type strain sequencing project: providing services to taxonomists for standard genome sequencing and annotation.</title>
        <authorList>
            <consortium name="The Broad Institute Genomics Platform"/>
            <consortium name="The Broad Institute Genome Sequencing Center for Infectious Disease"/>
            <person name="Wu L."/>
            <person name="Ma J."/>
        </authorList>
    </citation>
    <scope>NUCLEOTIDE SEQUENCE [LARGE SCALE GENOMIC DNA]</scope>
    <source>
        <strain evidence="12">JCM 17805</strain>
    </source>
</reference>
<dbReference type="RefSeq" id="WP_345194192.1">
    <property type="nucleotide sequence ID" value="NZ_BAABFL010000081.1"/>
</dbReference>
<dbReference type="InterPro" id="IPR006311">
    <property type="entry name" value="TAT_signal"/>
</dbReference>
<dbReference type="InterPro" id="IPR017896">
    <property type="entry name" value="4Fe4S_Fe-S-bd"/>
</dbReference>
<keyword evidence="2" id="KW-0004">4Fe-4S</keyword>
<keyword evidence="12" id="KW-1185">Reference proteome</keyword>
<dbReference type="Gene3D" id="3.30.70.20">
    <property type="match status" value="2"/>
</dbReference>
<dbReference type="PROSITE" id="PS51379">
    <property type="entry name" value="4FE4S_FER_2"/>
    <property type="match status" value="3"/>
</dbReference>
<dbReference type="PANTHER" id="PTHR42859">
    <property type="entry name" value="OXIDOREDUCTASE"/>
    <property type="match status" value="1"/>
</dbReference>
<dbReference type="InterPro" id="IPR019546">
    <property type="entry name" value="TAT_signal_bac_arc"/>
</dbReference>
<evidence type="ECO:0000256" key="9">
    <source>
        <dbReference type="SAM" id="Phobius"/>
    </source>
</evidence>
<evidence type="ECO:0000259" key="10">
    <source>
        <dbReference type="PROSITE" id="PS51379"/>
    </source>
</evidence>
<dbReference type="NCBIfam" id="NF007012">
    <property type="entry name" value="PRK09476.1"/>
    <property type="match status" value="1"/>
</dbReference>
<comment type="caution">
    <text evidence="11">The sequence shown here is derived from an EMBL/GenBank/DDBJ whole genome shotgun (WGS) entry which is preliminary data.</text>
</comment>
<dbReference type="CDD" id="cd16373">
    <property type="entry name" value="DMSOR_beta_like"/>
    <property type="match status" value="1"/>
</dbReference>
<keyword evidence="1" id="KW-0813">Transport</keyword>
<keyword evidence="8" id="KW-0411">Iron-sulfur</keyword>
<evidence type="ECO:0000256" key="2">
    <source>
        <dbReference type="ARBA" id="ARBA00022485"/>
    </source>
</evidence>
<dbReference type="InterPro" id="IPR017900">
    <property type="entry name" value="4Fe4S_Fe_S_CS"/>
</dbReference>
<feature type="domain" description="4Fe-4S ferredoxin-type" evidence="10">
    <location>
        <begin position="100"/>
        <end position="133"/>
    </location>
</feature>
<keyword evidence="3" id="KW-0479">Metal-binding</keyword>
<feature type="domain" description="4Fe-4S ferredoxin-type" evidence="10">
    <location>
        <begin position="189"/>
        <end position="220"/>
    </location>
</feature>
<dbReference type="PROSITE" id="PS00198">
    <property type="entry name" value="4FE4S_FER_1"/>
    <property type="match status" value="1"/>
</dbReference>
<proteinExistence type="predicted"/>
<evidence type="ECO:0000256" key="3">
    <source>
        <dbReference type="ARBA" id="ARBA00022723"/>
    </source>
</evidence>
<keyword evidence="6" id="KW-0249">Electron transport</keyword>
<feature type="transmembrane region" description="Helical" evidence="9">
    <location>
        <begin position="25"/>
        <end position="47"/>
    </location>
</feature>
<protein>
    <submittedName>
        <fullName evidence="11">Ferredoxin-type protein NapG</fullName>
    </submittedName>
</protein>
<dbReference type="NCBIfam" id="TIGR00397">
    <property type="entry name" value="mauM_napG"/>
    <property type="match status" value="1"/>
</dbReference>
<feature type="domain" description="4Fe-4S ferredoxin-type" evidence="10">
    <location>
        <begin position="63"/>
        <end position="93"/>
    </location>
</feature>
<evidence type="ECO:0000256" key="1">
    <source>
        <dbReference type="ARBA" id="ARBA00022448"/>
    </source>
</evidence>
<keyword evidence="7" id="KW-0408">Iron</keyword>
<keyword evidence="9" id="KW-0812">Transmembrane</keyword>
<evidence type="ECO:0000256" key="6">
    <source>
        <dbReference type="ARBA" id="ARBA00022982"/>
    </source>
</evidence>
<dbReference type="PROSITE" id="PS51318">
    <property type="entry name" value="TAT"/>
    <property type="match status" value="1"/>
</dbReference>